<organism evidence="3 4">
    <name type="scientific">Algisphaera agarilytica</name>
    <dbReference type="NCBI Taxonomy" id="1385975"/>
    <lineage>
        <taxon>Bacteria</taxon>
        <taxon>Pseudomonadati</taxon>
        <taxon>Planctomycetota</taxon>
        <taxon>Phycisphaerae</taxon>
        <taxon>Phycisphaerales</taxon>
        <taxon>Phycisphaeraceae</taxon>
        <taxon>Algisphaera</taxon>
    </lineage>
</organism>
<comment type="caution">
    <text evidence="3">The sequence shown here is derived from an EMBL/GenBank/DDBJ whole genome shotgun (WGS) entry which is preliminary data.</text>
</comment>
<dbReference type="PROSITE" id="PS51257">
    <property type="entry name" value="PROKAR_LIPOPROTEIN"/>
    <property type="match status" value="1"/>
</dbReference>
<feature type="chain" id="PRO_5030703401" description="SH3 domain-containing protein" evidence="2">
    <location>
        <begin position="23"/>
        <end position="518"/>
    </location>
</feature>
<evidence type="ECO:0000313" key="4">
    <source>
        <dbReference type="Proteomes" id="UP000541810"/>
    </source>
</evidence>
<dbReference type="Proteomes" id="UP000541810">
    <property type="component" value="Unassembled WGS sequence"/>
</dbReference>
<keyword evidence="2" id="KW-0732">Signal</keyword>
<evidence type="ECO:0000256" key="2">
    <source>
        <dbReference type="SAM" id="SignalP"/>
    </source>
</evidence>
<reference evidence="3 4" key="1">
    <citation type="submission" date="2020-08" db="EMBL/GenBank/DDBJ databases">
        <title>Genomic Encyclopedia of Type Strains, Phase IV (KMG-IV): sequencing the most valuable type-strain genomes for metagenomic binning, comparative biology and taxonomic classification.</title>
        <authorList>
            <person name="Goeker M."/>
        </authorList>
    </citation>
    <scope>NUCLEOTIDE SEQUENCE [LARGE SCALE GENOMIC DNA]</scope>
    <source>
        <strain evidence="3 4">DSM 103725</strain>
    </source>
</reference>
<feature type="compositionally biased region" description="Pro residues" evidence="1">
    <location>
        <begin position="213"/>
        <end position="247"/>
    </location>
</feature>
<feature type="region of interest" description="Disordered" evidence="1">
    <location>
        <begin position="372"/>
        <end position="433"/>
    </location>
</feature>
<feature type="compositionally biased region" description="Pro residues" evidence="1">
    <location>
        <begin position="174"/>
        <end position="194"/>
    </location>
</feature>
<evidence type="ECO:0000256" key="1">
    <source>
        <dbReference type="SAM" id="MobiDB-lite"/>
    </source>
</evidence>
<feature type="signal peptide" evidence="2">
    <location>
        <begin position="1"/>
        <end position="22"/>
    </location>
</feature>
<dbReference type="RefSeq" id="WP_184676980.1">
    <property type="nucleotide sequence ID" value="NZ_JACHGY010000001.1"/>
</dbReference>
<evidence type="ECO:0008006" key="5">
    <source>
        <dbReference type="Google" id="ProtNLM"/>
    </source>
</evidence>
<evidence type="ECO:0000313" key="3">
    <source>
        <dbReference type="EMBL" id="MBB6429398.1"/>
    </source>
</evidence>
<keyword evidence="4" id="KW-1185">Reference proteome</keyword>
<proteinExistence type="predicted"/>
<accession>A0A7X0H503</accession>
<dbReference type="AlphaFoldDB" id="A0A7X0H503"/>
<feature type="compositionally biased region" description="Polar residues" evidence="1">
    <location>
        <begin position="408"/>
        <end position="422"/>
    </location>
</feature>
<protein>
    <recommendedName>
        <fullName evidence="5">SH3 domain-containing protein</fullName>
    </recommendedName>
</protein>
<feature type="region of interest" description="Disordered" evidence="1">
    <location>
        <begin position="168"/>
        <end position="249"/>
    </location>
</feature>
<dbReference type="EMBL" id="JACHGY010000001">
    <property type="protein sequence ID" value="MBB6429398.1"/>
    <property type="molecule type" value="Genomic_DNA"/>
</dbReference>
<sequence>MPHRPAALAPALFVICWSLVLACTPGVSQAQSPTPPFDAVVIEANTMVRSGAGRAYYEVGSLEVGAEVVVEAELFGWYKIECPEGVYCFVERKNVNVRGDGSLGVIETDGTAINAAHATKGPADSYRKLMDLDAGDTVEIVDEVNNAYKIKPPKNAYVFLPPGSIEPAANRAPAPAPAEPVDPEPVTPTEPAPAPAETEQAPEPPAPVVVNPPVEPKPAPEPVVVNPPAPKPIDPEPVTPAPAPEPAPAEVVEAPLPEPEVISFDEAVDPVDDSTAEAKPVDLLNDPTVDVPIPDVEVQTDATNEMLRAVEVAMLPYLSLPVDEQPIAKMVKGYADASQIAQLSDSDMAIVRARLTQLERNRELASALAEADAVTEEINEGQPAASEAPATDPLADAETPSESETTDAGDSQTDAGDESASTEPKAPTPPAVPAVASEYDAVGILTASTVHTGANQPVLLRLLDPTGKRTVAYLEPSEAVDTVQMIGRIVGIVGESVYDPTTRLNLIRPTRVDVLSAN</sequence>
<gene>
    <name evidence="3" type="ORF">HNQ40_001204</name>
</gene>
<name>A0A7X0H503_9BACT</name>